<reference evidence="2 3" key="1">
    <citation type="submission" date="2018-06" db="EMBL/GenBank/DDBJ databases">
        <authorList>
            <consortium name="Pathogen Informatics"/>
            <person name="Doyle S."/>
        </authorList>
    </citation>
    <scope>NUCLEOTIDE SEQUENCE [LARGE SCALE GENOMIC DNA]</scope>
    <source>
        <strain evidence="2 3">NCTC10821</strain>
    </source>
</reference>
<organism evidence="2 3">
    <name type="scientific">Mycolicibacterium tokaiense</name>
    <dbReference type="NCBI Taxonomy" id="39695"/>
    <lineage>
        <taxon>Bacteria</taxon>
        <taxon>Bacillati</taxon>
        <taxon>Actinomycetota</taxon>
        <taxon>Actinomycetes</taxon>
        <taxon>Mycobacteriales</taxon>
        <taxon>Mycobacteriaceae</taxon>
        <taxon>Mycolicibacterium</taxon>
    </lineage>
</organism>
<evidence type="ECO:0000313" key="2">
    <source>
        <dbReference type="EMBL" id="STZ60935.1"/>
    </source>
</evidence>
<dbReference type="EMBL" id="UGQT01000001">
    <property type="protein sequence ID" value="STZ60935.1"/>
    <property type="molecule type" value="Genomic_DNA"/>
</dbReference>
<dbReference type="OrthoDB" id="4459650at2"/>
<protein>
    <submittedName>
        <fullName evidence="2">Putative secreted protein</fullName>
    </submittedName>
</protein>
<dbReference type="AlphaFoldDB" id="A0A378TMD3"/>
<feature type="signal peptide" evidence="1">
    <location>
        <begin position="1"/>
        <end position="32"/>
    </location>
</feature>
<gene>
    <name evidence="2" type="ORF">NCTC10821_04479</name>
</gene>
<evidence type="ECO:0000313" key="3">
    <source>
        <dbReference type="Proteomes" id="UP000254978"/>
    </source>
</evidence>
<keyword evidence="3" id="KW-1185">Reference proteome</keyword>
<accession>A0A378TMD3</accession>
<keyword evidence="1" id="KW-0732">Signal</keyword>
<name>A0A378TMD3_9MYCO</name>
<proteinExistence type="predicted"/>
<evidence type="ECO:0000256" key="1">
    <source>
        <dbReference type="SAM" id="SignalP"/>
    </source>
</evidence>
<sequence>MAVRRLRTRGRVVIALLAIIAGMGASVVTAHAAGQNWSGRFTVVTYASQKAGTSAAARQAEPDFSAQYTFLTQCSSRCVATALDGPAPSNPTIPQPSRYTWDGSQWTFAYDWQWECYHGEGAPRLYSPAQSWVFYTPQADGSLQGTWHTDILSGACRGNVIMPVAAYPA</sequence>
<feature type="chain" id="PRO_5016979512" evidence="1">
    <location>
        <begin position="33"/>
        <end position="169"/>
    </location>
</feature>
<dbReference type="Proteomes" id="UP000254978">
    <property type="component" value="Unassembled WGS sequence"/>
</dbReference>